<evidence type="ECO:0000256" key="8">
    <source>
        <dbReference type="SAM" id="Phobius"/>
    </source>
</evidence>
<keyword evidence="8" id="KW-1133">Transmembrane helix</keyword>
<evidence type="ECO:0000313" key="11">
    <source>
        <dbReference type="Proteomes" id="UP001168990"/>
    </source>
</evidence>
<keyword evidence="8" id="KW-0812">Transmembrane</keyword>
<sequence length="229" mass="24246">ILRNPPGGPPNSLLYAPSAPPASPSIAAAPSPVFTSFAAAPSPVFTSFAAAPSSVFTSFVDMAFTHFFMNQSDDSQSMRGISSDPSTNTYQSVETQTNFQIINEALFFRDPPSLNRASVPLMSSSQCSQYAGYQNILSDHICAGFEAGGVDACQGDSGGPLLCDGIQIGVISWGLGCAAPQTPGVYSRVDVHLPWINQTVMRSNAALIISSRFIIITLFIAIWSLNSIQ</sequence>
<feature type="domain" description="Peptidase S1" evidence="9">
    <location>
        <begin position="61"/>
        <end position="201"/>
    </location>
</feature>
<keyword evidence="8" id="KW-0472">Membrane</keyword>
<evidence type="ECO:0000256" key="3">
    <source>
        <dbReference type="ARBA" id="ARBA00022670"/>
    </source>
</evidence>
<dbReference type="Gene3D" id="2.40.10.10">
    <property type="entry name" value="Trypsin-like serine proteases"/>
    <property type="match status" value="1"/>
</dbReference>
<dbReference type="PANTHER" id="PTHR24264:SF65">
    <property type="entry name" value="SRCR DOMAIN-CONTAINING PROTEIN"/>
    <property type="match status" value="1"/>
</dbReference>
<keyword evidence="4" id="KW-0378">Hydrolase</keyword>
<gene>
    <name evidence="10" type="ORF">PV328_012126</name>
</gene>
<dbReference type="GO" id="GO:0005615">
    <property type="term" value="C:extracellular space"/>
    <property type="evidence" value="ECO:0007669"/>
    <property type="project" value="TreeGrafter"/>
</dbReference>
<feature type="non-terminal residue" evidence="10">
    <location>
        <position position="1"/>
    </location>
</feature>
<keyword evidence="11" id="KW-1185">Reference proteome</keyword>
<evidence type="ECO:0000259" key="9">
    <source>
        <dbReference type="PROSITE" id="PS50240"/>
    </source>
</evidence>
<dbReference type="CDD" id="cd00190">
    <property type="entry name" value="Tryp_SPc"/>
    <property type="match status" value="1"/>
</dbReference>
<dbReference type="GO" id="GO:0006508">
    <property type="term" value="P:proteolysis"/>
    <property type="evidence" value="ECO:0007669"/>
    <property type="project" value="UniProtKB-KW"/>
</dbReference>
<evidence type="ECO:0000256" key="5">
    <source>
        <dbReference type="ARBA" id="ARBA00022825"/>
    </source>
</evidence>
<dbReference type="InterPro" id="IPR043504">
    <property type="entry name" value="Peptidase_S1_PA_chymotrypsin"/>
</dbReference>
<dbReference type="PROSITE" id="PS50240">
    <property type="entry name" value="TRYPSIN_DOM"/>
    <property type="match status" value="1"/>
</dbReference>
<dbReference type="Pfam" id="PF00089">
    <property type="entry name" value="Trypsin"/>
    <property type="match status" value="1"/>
</dbReference>
<reference evidence="10" key="2">
    <citation type="submission" date="2023-03" db="EMBL/GenBank/DDBJ databases">
        <authorList>
            <person name="Inwood S.N."/>
            <person name="Skelly J.G."/>
            <person name="Guhlin J."/>
            <person name="Harrop T.W.R."/>
            <person name="Goldson S.G."/>
            <person name="Dearden P.K."/>
        </authorList>
    </citation>
    <scope>NUCLEOTIDE SEQUENCE</scope>
    <source>
        <strain evidence="10">Irish</strain>
        <tissue evidence="10">Whole body</tissue>
    </source>
</reference>
<accession>A0AA39EU41</accession>
<dbReference type="Proteomes" id="UP001168990">
    <property type="component" value="Unassembled WGS sequence"/>
</dbReference>
<dbReference type="InterPro" id="IPR009003">
    <property type="entry name" value="Peptidase_S1_PA"/>
</dbReference>
<comment type="subcellular location">
    <subcellularLocation>
        <location evidence="1">Secreted</location>
    </subcellularLocation>
</comment>
<evidence type="ECO:0000256" key="1">
    <source>
        <dbReference type="ARBA" id="ARBA00004613"/>
    </source>
</evidence>
<reference evidence="10" key="1">
    <citation type="journal article" date="2023" name="bioRxiv">
        <title>Scaffold-level genome assemblies of two parasitoid biocontrol wasps reveal the parthenogenesis mechanism and an associated novel virus.</title>
        <authorList>
            <person name="Inwood S."/>
            <person name="Skelly J."/>
            <person name="Guhlin J."/>
            <person name="Harrop T."/>
            <person name="Goldson S."/>
            <person name="Dearden P."/>
        </authorList>
    </citation>
    <scope>NUCLEOTIDE SEQUENCE</scope>
    <source>
        <strain evidence="10">Irish</strain>
        <tissue evidence="10">Whole body</tissue>
    </source>
</reference>
<evidence type="ECO:0000256" key="4">
    <source>
        <dbReference type="ARBA" id="ARBA00022801"/>
    </source>
</evidence>
<proteinExistence type="inferred from homology"/>
<name>A0AA39EU41_9HYME</name>
<evidence type="ECO:0000313" key="10">
    <source>
        <dbReference type="EMBL" id="KAK0156914.1"/>
    </source>
</evidence>
<dbReference type="AlphaFoldDB" id="A0AA39EU41"/>
<keyword evidence="5" id="KW-0720">Serine protease</keyword>
<comment type="similarity">
    <text evidence="7">Belongs to the peptidase S1 family. CLIP subfamily.</text>
</comment>
<dbReference type="InterPro" id="IPR033116">
    <property type="entry name" value="TRYPSIN_SER"/>
</dbReference>
<dbReference type="InterPro" id="IPR050127">
    <property type="entry name" value="Serine_Proteases_S1"/>
</dbReference>
<dbReference type="EMBL" id="JAQQBS010001983">
    <property type="protein sequence ID" value="KAK0156914.1"/>
    <property type="molecule type" value="Genomic_DNA"/>
</dbReference>
<feature type="transmembrane region" description="Helical" evidence="8">
    <location>
        <begin position="205"/>
        <end position="225"/>
    </location>
</feature>
<dbReference type="SUPFAM" id="SSF50494">
    <property type="entry name" value="Trypsin-like serine proteases"/>
    <property type="match status" value="1"/>
</dbReference>
<dbReference type="FunFam" id="2.40.10.10:FF:000002">
    <property type="entry name" value="Transmembrane protease serine"/>
    <property type="match status" value="1"/>
</dbReference>
<organism evidence="10 11">
    <name type="scientific">Microctonus aethiopoides</name>
    <dbReference type="NCBI Taxonomy" id="144406"/>
    <lineage>
        <taxon>Eukaryota</taxon>
        <taxon>Metazoa</taxon>
        <taxon>Ecdysozoa</taxon>
        <taxon>Arthropoda</taxon>
        <taxon>Hexapoda</taxon>
        <taxon>Insecta</taxon>
        <taxon>Pterygota</taxon>
        <taxon>Neoptera</taxon>
        <taxon>Endopterygota</taxon>
        <taxon>Hymenoptera</taxon>
        <taxon>Apocrita</taxon>
        <taxon>Ichneumonoidea</taxon>
        <taxon>Braconidae</taxon>
        <taxon>Euphorinae</taxon>
        <taxon>Microctonus</taxon>
    </lineage>
</organism>
<keyword evidence="3" id="KW-0645">Protease</keyword>
<keyword evidence="6" id="KW-1015">Disulfide bond</keyword>
<dbReference type="PANTHER" id="PTHR24264">
    <property type="entry name" value="TRYPSIN-RELATED"/>
    <property type="match status" value="1"/>
</dbReference>
<comment type="caution">
    <text evidence="10">The sequence shown here is derived from an EMBL/GenBank/DDBJ whole genome shotgun (WGS) entry which is preliminary data.</text>
</comment>
<evidence type="ECO:0000256" key="2">
    <source>
        <dbReference type="ARBA" id="ARBA00022525"/>
    </source>
</evidence>
<dbReference type="InterPro" id="IPR001254">
    <property type="entry name" value="Trypsin_dom"/>
</dbReference>
<protein>
    <recommendedName>
        <fullName evidence="9">Peptidase S1 domain-containing protein</fullName>
    </recommendedName>
</protein>
<keyword evidence="2" id="KW-0964">Secreted</keyword>
<dbReference type="SMART" id="SM00020">
    <property type="entry name" value="Tryp_SPc"/>
    <property type="match status" value="1"/>
</dbReference>
<dbReference type="PROSITE" id="PS00135">
    <property type="entry name" value="TRYPSIN_SER"/>
    <property type="match status" value="1"/>
</dbReference>
<dbReference type="GO" id="GO:0004252">
    <property type="term" value="F:serine-type endopeptidase activity"/>
    <property type="evidence" value="ECO:0007669"/>
    <property type="project" value="InterPro"/>
</dbReference>
<evidence type="ECO:0000256" key="6">
    <source>
        <dbReference type="ARBA" id="ARBA00023157"/>
    </source>
</evidence>
<evidence type="ECO:0000256" key="7">
    <source>
        <dbReference type="ARBA" id="ARBA00024195"/>
    </source>
</evidence>